<protein>
    <submittedName>
        <fullName evidence="1">Uncharacterized protein</fullName>
    </submittedName>
</protein>
<dbReference type="EMBL" id="JAFFGZ010000009">
    <property type="protein sequence ID" value="KAK4639789.1"/>
    <property type="molecule type" value="Genomic_DNA"/>
</dbReference>
<evidence type="ECO:0000313" key="1">
    <source>
        <dbReference type="EMBL" id="KAK4639789.1"/>
    </source>
</evidence>
<keyword evidence="2" id="KW-1185">Reference proteome</keyword>
<proteinExistence type="predicted"/>
<accession>A0ABR0F9G9</accession>
<evidence type="ECO:0000313" key="2">
    <source>
        <dbReference type="Proteomes" id="UP001322138"/>
    </source>
</evidence>
<gene>
    <name evidence="1" type="ORF">QC761_0111900</name>
</gene>
<sequence>MRILTYNFIISSAQEMLSRRERTSRVTASRPDTSYTRISSARDLQSSFYYRFWSIHCLFSRPHLIYLAL</sequence>
<dbReference type="RefSeq" id="XP_062728765.1">
    <property type="nucleotide sequence ID" value="XM_062873227.1"/>
</dbReference>
<organism evidence="1 2">
    <name type="scientific">Podospora bellae-mahoneyi</name>
    <dbReference type="NCBI Taxonomy" id="2093777"/>
    <lineage>
        <taxon>Eukaryota</taxon>
        <taxon>Fungi</taxon>
        <taxon>Dikarya</taxon>
        <taxon>Ascomycota</taxon>
        <taxon>Pezizomycotina</taxon>
        <taxon>Sordariomycetes</taxon>
        <taxon>Sordariomycetidae</taxon>
        <taxon>Sordariales</taxon>
        <taxon>Podosporaceae</taxon>
        <taxon>Podospora</taxon>
    </lineage>
</organism>
<dbReference type="Proteomes" id="UP001322138">
    <property type="component" value="Unassembled WGS sequence"/>
</dbReference>
<reference evidence="1 2" key="1">
    <citation type="journal article" date="2023" name="bioRxiv">
        <title>High-quality genome assemblies of four members of thePodospora anserinaspecies complex.</title>
        <authorList>
            <person name="Ament-Velasquez S.L."/>
            <person name="Vogan A.A."/>
            <person name="Wallerman O."/>
            <person name="Hartmann F."/>
            <person name="Gautier V."/>
            <person name="Silar P."/>
            <person name="Giraud T."/>
            <person name="Johannesson H."/>
        </authorList>
    </citation>
    <scope>NUCLEOTIDE SEQUENCE [LARGE SCALE GENOMIC DNA]</scope>
    <source>
        <strain evidence="1 2">CBS 112042</strain>
    </source>
</reference>
<dbReference type="GeneID" id="87892641"/>
<comment type="caution">
    <text evidence="1">The sequence shown here is derived from an EMBL/GenBank/DDBJ whole genome shotgun (WGS) entry which is preliminary data.</text>
</comment>
<name>A0ABR0F9G9_9PEZI</name>